<evidence type="ECO:0000313" key="2">
    <source>
        <dbReference type="Proteomes" id="UP001589709"/>
    </source>
</evidence>
<protein>
    <recommendedName>
        <fullName evidence="3">SpoVT-AbrB domain-containing protein</fullName>
    </recommendedName>
</protein>
<dbReference type="Proteomes" id="UP001589709">
    <property type="component" value="Unassembled WGS sequence"/>
</dbReference>
<accession>A0ABV5MUS7</accession>
<proteinExistence type="predicted"/>
<keyword evidence="2" id="KW-1185">Reference proteome</keyword>
<comment type="caution">
    <text evidence="1">The sequence shown here is derived from an EMBL/GenBank/DDBJ whole genome shotgun (WGS) entry which is preliminary data.</text>
</comment>
<dbReference type="SUPFAM" id="SSF89447">
    <property type="entry name" value="AbrB/MazE/MraZ-like"/>
    <property type="match status" value="1"/>
</dbReference>
<dbReference type="RefSeq" id="WP_360836694.1">
    <property type="nucleotide sequence ID" value="NZ_JBHMCY010000004.1"/>
</dbReference>
<sequence length="62" mass="6520">MIREPAELTVQADGTVELPMGLLAEAGLNPGSKVLAFSDGDGRIVLRRFDDSVEDLLGGHGL</sequence>
<name>A0ABV5MUS7_9ACTN</name>
<dbReference type="EMBL" id="JBHMCY010000004">
    <property type="protein sequence ID" value="MFB9461770.1"/>
    <property type="molecule type" value="Genomic_DNA"/>
</dbReference>
<evidence type="ECO:0008006" key="3">
    <source>
        <dbReference type="Google" id="ProtNLM"/>
    </source>
</evidence>
<gene>
    <name evidence="1" type="ORF">ACFF45_03245</name>
</gene>
<organism evidence="1 2">
    <name type="scientific">Streptomyces cinereospinus</name>
    <dbReference type="NCBI Taxonomy" id="285561"/>
    <lineage>
        <taxon>Bacteria</taxon>
        <taxon>Bacillati</taxon>
        <taxon>Actinomycetota</taxon>
        <taxon>Actinomycetes</taxon>
        <taxon>Kitasatosporales</taxon>
        <taxon>Streptomycetaceae</taxon>
        <taxon>Streptomyces</taxon>
    </lineage>
</organism>
<reference evidence="1 2" key="1">
    <citation type="submission" date="2024-09" db="EMBL/GenBank/DDBJ databases">
        <authorList>
            <person name="Sun Q."/>
            <person name="Mori K."/>
        </authorList>
    </citation>
    <scope>NUCLEOTIDE SEQUENCE [LARGE SCALE GENOMIC DNA]</scope>
    <source>
        <strain evidence="1 2">JCM 6917</strain>
    </source>
</reference>
<evidence type="ECO:0000313" key="1">
    <source>
        <dbReference type="EMBL" id="MFB9461770.1"/>
    </source>
</evidence>
<dbReference type="InterPro" id="IPR037914">
    <property type="entry name" value="SpoVT-AbrB_sf"/>
</dbReference>